<dbReference type="EMBL" id="QCYH01000005">
    <property type="protein sequence ID" value="PVA09976.1"/>
    <property type="molecule type" value="Genomic_DNA"/>
</dbReference>
<dbReference type="HAMAP" id="MF_00189">
    <property type="entry name" value="YciB"/>
    <property type="match status" value="1"/>
</dbReference>
<gene>
    <name evidence="5" type="primary">yciB</name>
    <name evidence="6" type="ORF">DC366_09895</name>
</gene>
<evidence type="ECO:0000256" key="4">
    <source>
        <dbReference type="ARBA" id="ARBA00023136"/>
    </source>
</evidence>
<proteinExistence type="inferred from homology"/>
<keyword evidence="5" id="KW-0997">Cell inner membrane</keyword>
<protein>
    <recommendedName>
        <fullName evidence="5">Inner membrane-spanning protein YciB</fullName>
    </recommendedName>
</protein>
<feature type="transmembrane region" description="Helical" evidence="5">
    <location>
        <begin position="167"/>
        <end position="185"/>
    </location>
</feature>
<evidence type="ECO:0000256" key="3">
    <source>
        <dbReference type="ARBA" id="ARBA00022989"/>
    </source>
</evidence>
<organism evidence="6 7">
    <name type="scientific">Pelagivirga sediminicola</name>
    <dbReference type="NCBI Taxonomy" id="2170575"/>
    <lineage>
        <taxon>Bacteria</taxon>
        <taxon>Pseudomonadati</taxon>
        <taxon>Pseudomonadota</taxon>
        <taxon>Alphaproteobacteria</taxon>
        <taxon>Rhodobacterales</taxon>
        <taxon>Paracoccaceae</taxon>
        <taxon>Pelagivirga</taxon>
    </lineage>
</organism>
<dbReference type="RefSeq" id="WP_108692059.1">
    <property type="nucleotide sequence ID" value="NZ_QCYH01000005.1"/>
</dbReference>
<feature type="transmembrane region" description="Helical" evidence="5">
    <location>
        <begin position="143"/>
        <end position="161"/>
    </location>
</feature>
<name>A0A2T7G6I2_9RHOB</name>
<comment type="function">
    <text evidence="5">Plays a role in cell envelope biogenesis, maintenance of cell envelope integrity and membrane homeostasis.</text>
</comment>
<keyword evidence="2 5" id="KW-0812">Transmembrane</keyword>
<feature type="transmembrane region" description="Helical" evidence="5">
    <location>
        <begin position="72"/>
        <end position="90"/>
    </location>
</feature>
<feature type="transmembrane region" description="Helical" evidence="5">
    <location>
        <begin position="102"/>
        <end position="122"/>
    </location>
</feature>
<dbReference type="AlphaFoldDB" id="A0A2T7G6I2"/>
<dbReference type="PANTHER" id="PTHR36917">
    <property type="entry name" value="INTRACELLULAR SEPTATION PROTEIN A-RELATED"/>
    <property type="match status" value="1"/>
</dbReference>
<dbReference type="PANTHER" id="PTHR36917:SF1">
    <property type="entry name" value="INNER MEMBRANE-SPANNING PROTEIN YCIB"/>
    <property type="match status" value="1"/>
</dbReference>
<evidence type="ECO:0000313" key="6">
    <source>
        <dbReference type="EMBL" id="PVA09976.1"/>
    </source>
</evidence>
<dbReference type="Pfam" id="PF04279">
    <property type="entry name" value="IspA"/>
    <property type="match status" value="1"/>
</dbReference>
<evidence type="ECO:0000313" key="7">
    <source>
        <dbReference type="Proteomes" id="UP000244446"/>
    </source>
</evidence>
<feature type="transmembrane region" description="Helical" evidence="5">
    <location>
        <begin position="41"/>
        <end position="65"/>
    </location>
</feature>
<keyword evidence="3 5" id="KW-1133">Transmembrane helix</keyword>
<dbReference type="InterPro" id="IPR006008">
    <property type="entry name" value="YciB"/>
</dbReference>
<keyword evidence="4 5" id="KW-0472">Membrane</keyword>
<reference evidence="6 7" key="1">
    <citation type="submission" date="2018-04" db="EMBL/GenBank/DDBJ databases">
        <title>Pelagivirga bohaiensis gen. nov., sp. nov., a bacterium isolated from the Bohai Sea.</title>
        <authorList>
            <person name="Ji X."/>
        </authorList>
    </citation>
    <scope>NUCLEOTIDE SEQUENCE [LARGE SCALE GENOMIC DNA]</scope>
    <source>
        <strain evidence="6 7">BH-SD19</strain>
    </source>
</reference>
<feature type="transmembrane region" description="Helical" evidence="5">
    <location>
        <begin position="12"/>
        <end position="29"/>
    </location>
</feature>
<dbReference type="GO" id="GO:0005886">
    <property type="term" value="C:plasma membrane"/>
    <property type="evidence" value="ECO:0007669"/>
    <property type="project" value="UniProtKB-SubCell"/>
</dbReference>
<evidence type="ECO:0000256" key="1">
    <source>
        <dbReference type="ARBA" id="ARBA00022475"/>
    </source>
</evidence>
<sequence length="199" mass="22722">MKERKINGALKTALELGPILAFFVAYLLLKDRIFTIGGTEYDGFIIVTAGFIPVFLASIGVLWALTGHLSKMQLMTAILITVFGGLSIWFNDPKFFKMKPTIIYLLFGGILAIGLLQRRSYLQTVMDTVMPLTHEGWMILTRRLMLFFFGLALLNEIIWRTQSEETWVYFKTFGLTAAIFVFFITQSRLFQEHSSSPKE</sequence>
<dbReference type="Proteomes" id="UP000244446">
    <property type="component" value="Unassembled WGS sequence"/>
</dbReference>
<dbReference type="OrthoDB" id="9788219at2"/>
<accession>A0A2T7G6I2</accession>
<keyword evidence="1 5" id="KW-1003">Cell membrane</keyword>
<evidence type="ECO:0000256" key="2">
    <source>
        <dbReference type="ARBA" id="ARBA00022692"/>
    </source>
</evidence>
<comment type="subcellular location">
    <subcellularLocation>
        <location evidence="5">Cell inner membrane</location>
        <topology evidence="5">Multi-pass membrane protein</topology>
    </subcellularLocation>
</comment>
<evidence type="ECO:0000256" key="5">
    <source>
        <dbReference type="HAMAP-Rule" id="MF_00189"/>
    </source>
</evidence>
<comment type="caution">
    <text evidence="6">The sequence shown here is derived from an EMBL/GenBank/DDBJ whole genome shotgun (WGS) entry which is preliminary data.</text>
</comment>
<keyword evidence="7" id="KW-1185">Reference proteome</keyword>
<comment type="similarity">
    <text evidence="5">Belongs to the YciB family.</text>
</comment>